<dbReference type="InterPro" id="IPR007378">
    <property type="entry name" value="Tic22-like"/>
</dbReference>
<gene>
    <name evidence="1" type="ordered locus">PCC7424_1453</name>
</gene>
<evidence type="ECO:0000313" key="1">
    <source>
        <dbReference type="EMBL" id="ACK69895.1"/>
    </source>
</evidence>
<dbReference type="AlphaFoldDB" id="B7K8D5"/>
<protein>
    <submittedName>
        <fullName evidence="1">Tic22 family protein</fullName>
    </submittedName>
</protein>
<dbReference type="eggNOG" id="ENOG502Z8C3">
    <property type="taxonomic scope" value="Bacteria"/>
</dbReference>
<dbReference type="STRING" id="65393.PCC7424_1453"/>
<sequence>MFNLLKNKLFLLTLITQIVFISGLPFRDTALALSEEEVMQKLSIITVFTIANEQGELLLAQGENQKNVALLYISQQEAQKATQQLKQSNPQGNFQVLPVSLANIYQMVKQRNGQENTPLLDLIPVKKQVDAAMTLLRQQNQSVNEFAGVPLFYVTYQQEQQEVFLTAKNGEQSVIPLYLEKETLQNEIEKVRQQQPDIASTFQIRVMPLENLIGLYEKENNEAVRKMIVVPSQETLDFLRQLQQQQR</sequence>
<dbReference type="Pfam" id="PF04278">
    <property type="entry name" value="Tic22"/>
    <property type="match status" value="1"/>
</dbReference>
<evidence type="ECO:0000313" key="2">
    <source>
        <dbReference type="Proteomes" id="UP000002384"/>
    </source>
</evidence>
<dbReference type="GO" id="GO:0015031">
    <property type="term" value="P:protein transport"/>
    <property type="evidence" value="ECO:0007669"/>
    <property type="project" value="InterPro"/>
</dbReference>
<proteinExistence type="predicted"/>
<dbReference type="PANTHER" id="PTHR33926:SF4">
    <property type="entry name" value="PROTEIN TIC 22, CHLOROPLASTIC"/>
    <property type="match status" value="1"/>
</dbReference>
<dbReference type="Gene3D" id="3.40.1350.100">
    <property type="match status" value="2"/>
</dbReference>
<name>B7K8D5_GLOC7</name>
<accession>B7K8D5</accession>
<dbReference type="HOGENOM" id="CLU_073560_0_0_3"/>
<organism evidence="1 2">
    <name type="scientific">Gloeothece citriformis (strain PCC 7424)</name>
    <name type="common">Cyanothece sp. (strain PCC 7424)</name>
    <dbReference type="NCBI Taxonomy" id="65393"/>
    <lineage>
        <taxon>Bacteria</taxon>
        <taxon>Bacillati</taxon>
        <taxon>Cyanobacteriota</taxon>
        <taxon>Cyanophyceae</taxon>
        <taxon>Oscillatoriophycideae</taxon>
        <taxon>Chroococcales</taxon>
        <taxon>Aphanothecaceae</taxon>
        <taxon>Gloeothece</taxon>
        <taxon>Gloeothece citriformis</taxon>
    </lineage>
</organism>
<dbReference type="KEGG" id="cyc:PCC7424_1453"/>
<dbReference type="OrthoDB" id="509198at2"/>
<dbReference type="PANTHER" id="PTHR33926">
    <property type="entry name" value="PROTEIN TIC 22, CHLOROPLASTIC"/>
    <property type="match status" value="1"/>
</dbReference>
<dbReference type="EMBL" id="CP001291">
    <property type="protein sequence ID" value="ACK69895.1"/>
    <property type="molecule type" value="Genomic_DNA"/>
</dbReference>
<dbReference type="Proteomes" id="UP000002384">
    <property type="component" value="Chromosome"/>
</dbReference>
<keyword evidence="2" id="KW-1185">Reference proteome</keyword>
<reference evidence="2" key="1">
    <citation type="journal article" date="2011" name="MBio">
        <title>Novel metabolic attributes of the genus Cyanothece, comprising a group of unicellular nitrogen-fixing Cyanobacteria.</title>
        <authorList>
            <person name="Bandyopadhyay A."/>
            <person name="Elvitigala T."/>
            <person name="Welsh E."/>
            <person name="Stockel J."/>
            <person name="Liberton M."/>
            <person name="Min H."/>
            <person name="Sherman L.A."/>
            <person name="Pakrasi H.B."/>
        </authorList>
    </citation>
    <scope>NUCLEOTIDE SEQUENCE [LARGE SCALE GENOMIC DNA]</scope>
    <source>
        <strain evidence="2">PCC 7424</strain>
    </source>
</reference>